<evidence type="ECO:0000256" key="1">
    <source>
        <dbReference type="SAM" id="MobiDB-lite"/>
    </source>
</evidence>
<protein>
    <submittedName>
        <fullName evidence="3">Uncharacterized protein</fullName>
    </submittedName>
</protein>
<feature type="region of interest" description="Disordered" evidence="1">
    <location>
        <begin position="1"/>
        <end position="24"/>
    </location>
</feature>
<evidence type="ECO:0000313" key="2">
    <source>
        <dbReference type="Proteomes" id="UP000887540"/>
    </source>
</evidence>
<dbReference type="WBParaSite" id="ACRNAN_scaffold8018.g31695.t1">
    <property type="protein sequence ID" value="ACRNAN_scaffold8018.g31695.t1"/>
    <property type="gene ID" value="ACRNAN_scaffold8018.g31695"/>
</dbReference>
<sequence length="24" mass="2925">MQDQNETTKGAFNYIDERRKNLRP</sequence>
<evidence type="ECO:0000313" key="3">
    <source>
        <dbReference type="WBParaSite" id="ACRNAN_scaffold8018.g31695.t1"/>
    </source>
</evidence>
<dbReference type="Proteomes" id="UP000887540">
    <property type="component" value="Unplaced"/>
</dbReference>
<keyword evidence="2" id="KW-1185">Reference proteome</keyword>
<feature type="compositionally biased region" description="Polar residues" evidence="1">
    <location>
        <begin position="1"/>
        <end position="10"/>
    </location>
</feature>
<reference evidence="3" key="1">
    <citation type="submission" date="2022-11" db="UniProtKB">
        <authorList>
            <consortium name="WormBaseParasite"/>
        </authorList>
    </citation>
    <scope>IDENTIFICATION</scope>
</reference>
<feature type="compositionally biased region" description="Basic and acidic residues" evidence="1">
    <location>
        <begin position="15"/>
        <end position="24"/>
    </location>
</feature>
<accession>A0A914EGZ9</accession>
<proteinExistence type="predicted"/>
<organism evidence="2 3">
    <name type="scientific">Acrobeloides nanus</name>
    <dbReference type="NCBI Taxonomy" id="290746"/>
    <lineage>
        <taxon>Eukaryota</taxon>
        <taxon>Metazoa</taxon>
        <taxon>Ecdysozoa</taxon>
        <taxon>Nematoda</taxon>
        <taxon>Chromadorea</taxon>
        <taxon>Rhabditida</taxon>
        <taxon>Tylenchina</taxon>
        <taxon>Cephalobomorpha</taxon>
        <taxon>Cephaloboidea</taxon>
        <taxon>Cephalobidae</taxon>
        <taxon>Acrobeloides</taxon>
    </lineage>
</organism>
<dbReference type="AlphaFoldDB" id="A0A914EGZ9"/>
<name>A0A914EGZ9_9BILA</name>